<feature type="region of interest" description="Disordered" evidence="6">
    <location>
        <begin position="345"/>
        <end position="365"/>
    </location>
</feature>
<feature type="transmembrane region" description="Helical" evidence="7">
    <location>
        <begin position="38"/>
        <end position="57"/>
    </location>
</feature>
<dbReference type="PANTHER" id="PTHR24421:SF10">
    <property type="entry name" value="NITRATE_NITRITE SENSOR PROTEIN NARQ"/>
    <property type="match status" value="1"/>
</dbReference>
<comment type="catalytic activity">
    <reaction evidence="1">
        <text>ATP + protein L-histidine = ADP + protein N-phospho-L-histidine.</text>
        <dbReference type="EC" id="2.7.13.3"/>
    </reaction>
</comment>
<keyword evidence="3" id="KW-0808">Transferase</keyword>
<dbReference type="CDD" id="cd16917">
    <property type="entry name" value="HATPase_UhpB-NarQ-NarX-like"/>
    <property type="match status" value="1"/>
</dbReference>
<dbReference type="Proteomes" id="UP000271626">
    <property type="component" value="Chromosome"/>
</dbReference>
<keyword evidence="11" id="KW-1185">Reference proteome</keyword>
<dbReference type="PANTHER" id="PTHR24421">
    <property type="entry name" value="NITRATE/NITRITE SENSOR PROTEIN NARX-RELATED"/>
    <property type="match status" value="1"/>
</dbReference>
<feature type="transmembrane region" description="Helical" evidence="7">
    <location>
        <begin position="85"/>
        <end position="104"/>
    </location>
</feature>
<dbReference type="EMBL" id="JAGXOE010000101">
    <property type="protein sequence ID" value="MBS4104039.1"/>
    <property type="molecule type" value="Genomic_DNA"/>
</dbReference>
<dbReference type="SUPFAM" id="SSF55874">
    <property type="entry name" value="ATPase domain of HSP90 chaperone/DNA topoisomerase II/histidine kinase"/>
    <property type="match status" value="1"/>
</dbReference>
<feature type="transmembrane region" description="Helical" evidence="7">
    <location>
        <begin position="133"/>
        <end position="152"/>
    </location>
</feature>
<dbReference type="InterPro" id="IPR036890">
    <property type="entry name" value="HATPase_C_sf"/>
</dbReference>
<feature type="transmembrane region" description="Helical" evidence="7">
    <location>
        <begin position="111"/>
        <end position="127"/>
    </location>
</feature>
<dbReference type="OrthoDB" id="227596at2"/>
<dbReference type="Proteomes" id="UP000676853">
    <property type="component" value="Unassembled WGS sequence"/>
</dbReference>
<reference evidence="8 11" key="2">
    <citation type="submission" date="2021-04" db="EMBL/GenBank/DDBJ databases">
        <title>Whole genome sequence analysis of a thiophenic sulfur metabolizing bacteria.</title>
        <authorList>
            <person name="Akhtar N."/>
            <person name="Akram J."/>
            <person name="Aslam A."/>
        </authorList>
    </citation>
    <scope>NUCLEOTIDE SEQUENCE [LARGE SCALE GENOMIC DNA]</scope>
    <source>
        <strain evidence="8 11">3OW</strain>
    </source>
</reference>
<evidence type="ECO:0000256" key="3">
    <source>
        <dbReference type="ARBA" id="ARBA00022679"/>
    </source>
</evidence>
<keyword evidence="7" id="KW-1133">Transmembrane helix</keyword>
<dbReference type="AlphaFoldDB" id="A0A3P8K6H5"/>
<evidence type="ECO:0000256" key="5">
    <source>
        <dbReference type="ARBA" id="ARBA00023012"/>
    </source>
</evidence>
<dbReference type="Gene3D" id="3.30.565.10">
    <property type="entry name" value="Histidine kinase-like ATPase, C-terminal domain"/>
    <property type="match status" value="1"/>
</dbReference>
<keyword evidence="7" id="KW-0472">Membrane</keyword>
<dbReference type="InterPro" id="IPR050482">
    <property type="entry name" value="Sensor_HK_TwoCompSys"/>
</dbReference>
<evidence type="ECO:0000256" key="1">
    <source>
        <dbReference type="ARBA" id="ARBA00000085"/>
    </source>
</evidence>
<evidence type="ECO:0000256" key="4">
    <source>
        <dbReference type="ARBA" id="ARBA00022777"/>
    </source>
</evidence>
<evidence type="ECO:0000313" key="9">
    <source>
        <dbReference type="EMBL" id="VDR40374.1"/>
    </source>
</evidence>
<evidence type="ECO:0000256" key="2">
    <source>
        <dbReference type="ARBA" id="ARBA00012438"/>
    </source>
</evidence>
<protein>
    <recommendedName>
        <fullName evidence="2">histidine kinase</fullName>
        <ecNumber evidence="2">2.7.13.3</ecNumber>
    </recommendedName>
</protein>
<gene>
    <name evidence="8" type="ORF">KFZ73_22720</name>
    <name evidence="9" type="ORF">NCTC10741_03531</name>
</gene>
<dbReference type="EC" id="2.7.13.3" evidence="2"/>
<keyword evidence="4 9" id="KW-0418">Kinase</keyword>
<keyword evidence="7" id="KW-0812">Transmembrane</keyword>
<evidence type="ECO:0000256" key="6">
    <source>
        <dbReference type="SAM" id="MobiDB-lite"/>
    </source>
</evidence>
<dbReference type="GO" id="GO:0004673">
    <property type="term" value="F:protein histidine kinase activity"/>
    <property type="evidence" value="ECO:0007669"/>
    <property type="project" value="UniProtKB-EC"/>
</dbReference>
<sequence length="365" mass="36437">MPSEPGPRARAAQAGLLVASAAGTVALVLVLFPGFRGAGLWLGAAAMVAASAAVGLLRPVTAAPLVAAVGCYLVLGPWSEATASGAAFWVAVASSLVASAAAQTARDRREAVIAFAPFVVFAVAVAASSHSVWGALGSLAPVLGGTTFGLGVRLRTAQRERRALAARQARADERLALAAQLHDLATARLTRIVLAARTAGQPGIEEDAQAALADLRRVVVGLRTAEAPAVPLTTGGLVASGEIDGTIAEAVGRARDAGQRVEFAGGVSAPLPRATADCLARVLEEGLANARKHAAGAAVDVEVTDRGVRVHNSSGAADPALAATGSGTGLRGLAARTALVGGTLRHGPSPDGGWTLQAEFPAAAR</sequence>
<evidence type="ECO:0000313" key="11">
    <source>
        <dbReference type="Proteomes" id="UP000676853"/>
    </source>
</evidence>
<organism evidence="9 10">
    <name type="scientific">Tsukamurella paurometabola</name>
    <name type="common">Corynebacterium paurometabolum</name>
    <dbReference type="NCBI Taxonomy" id="2061"/>
    <lineage>
        <taxon>Bacteria</taxon>
        <taxon>Bacillati</taxon>
        <taxon>Actinomycetota</taxon>
        <taxon>Actinomycetes</taxon>
        <taxon>Mycobacteriales</taxon>
        <taxon>Tsukamurellaceae</taxon>
        <taxon>Tsukamurella</taxon>
    </lineage>
</organism>
<reference evidence="9 10" key="1">
    <citation type="submission" date="2018-12" db="EMBL/GenBank/DDBJ databases">
        <authorList>
            <consortium name="Pathogen Informatics"/>
        </authorList>
    </citation>
    <scope>NUCLEOTIDE SEQUENCE [LARGE SCALE GENOMIC DNA]</scope>
    <source>
        <strain evidence="9 10">NCTC10741</strain>
    </source>
</reference>
<dbReference type="GO" id="GO:0000160">
    <property type="term" value="P:phosphorelay signal transduction system"/>
    <property type="evidence" value="ECO:0007669"/>
    <property type="project" value="UniProtKB-KW"/>
</dbReference>
<name>A0A3P8K6H5_TSUPA</name>
<evidence type="ECO:0000313" key="10">
    <source>
        <dbReference type="Proteomes" id="UP000271626"/>
    </source>
</evidence>
<proteinExistence type="predicted"/>
<feature type="transmembrane region" description="Helical" evidence="7">
    <location>
        <begin position="12"/>
        <end position="32"/>
    </location>
</feature>
<evidence type="ECO:0000256" key="7">
    <source>
        <dbReference type="SAM" id="Phobius"/>
    </source>
</evidence>
<dbReference type="EMBL" id="LR131273">
    <property type="protein sequence ID" value="VDR40374.1"/>
    <property type="molecule type" value="Genomic_DNA"/>
</dbReference>
<evidence type="ECO:0000313" key="8">
    <source>
        <dbReference type="EMBL" id="MBS4104039.1"/>
    </source>
</evidence>
<accession>A0A3P8K6H5</accession>
<dbReference type="RefSeq" id="WP_126197368.1">
    <property type="nucleotide sequence ID" value="NZ_CP085954.1"/>
</dbReference>
<keyword evidence="5" id="KW-0902">Two-component regulatory system</keyword>